<dbReference type="EMBL" id="CP157355">
    <property type="protein sequence ID" value="XBL99328.1"/>
    <property type="molecule type" value="Genomic_DNA"/>
</dbReference>
<evidence type="ECO:0000313" key="8">
    <source>
        <dbReference type="EMBL" id="XBL99328.1"/>
    </source>
</evidence>
<dbReference type="RefSeq" id="WP_348943758.1">
    <property type="nucleotide sequence ID" value="NZ_CP157355.1"/>
</dbReference>
<dbReference type="GO" id="GO:0009247">
    <property type="term" value="P:glycolipid biosynthetic process"/>
    <property type="evidence" value="ECO:0007669"/>
    <property type="project" value="UniProtKB-ARBA"/>
</dbReference>
<keyword evidence="5 7" id="KW-0472">Membrane</keyword>
<accession>A0AAU7F5Z5</accession>
<dbReference type="Pfam" id="PF03279">
    <property type="entry name" value="Lip_A_acyltrans"/>
    <property type="match status" value="1"/>
</dbReference>
<evidence type="ECO:0000256" key="3">
    <source>
        <dbReference type="ARBA" id="ARBA00022519"/>
    </source>
</evidence>
<name>A0AAU7F5Z5_9NEIS</name>
<evidence type="ECO:0000256" key="5">
    <source>
        <dbReference type="ARBA" id="ARBA00023136"/>
    </source>
</evidence>
<dbReference type="AlphaFoldDB" id="A0AAU7F5Z5"/>
<dbReference type="PANTHER" id="PTHR30606">
    <property type="entry name" value="LIPID A BIOSYNTHESIS LAUROYL ACYLTRANSFERASE"/>
    <property type="match status" value="1"/>
</dbReference>
<keyword evidence="2" id="KW-1003">Cell membrane</keyword>
<reference evidence="8" key="1">
    <citation type="submission" date="2024-05" db="EMBL/GenBank/DDBJ databases">
        <authorList>
            <person name="Yang L."/>
            <person name="Pan L."/>
        </authorList>
    </citation>
    <scope>NUCLEOTIDE SEQUENCE</scope>
    <source>
        <strain evidence="8">FCG-7</strain>
    </source>
</reference>
<protein>
    <submittedName>
        <fullName evidence="8">Lipid A biosynthesis lauroyl acyltransferase</fullName>
    </submittedName>
</protein>
<sequence>MSTRLLAGLLWIIHWIPFRVMGWLAQPIGYALYLLLKRRRKIGAVNLALCFPDWPSSQRSRVLRQHFCQAAQLFLAYSILYWGSEQRIRRLVKVEGEHHLQAHQGRPVILLSPHFLALDFGGVRYAMEHDGSAYLASQRGAFNEISLRIRRRFRQPLLVPRAEGIRPIIRALKQGIAFYYLPDQDLGPKESIFVPFFGVQTATIPALSRIAQMSKAAVIPMIATLQANHILLRFEAAWENFPSSDMAADTLRMNQFIEERVLAHPSQYFWLHRRFKTRPEGEASPY</sequence>
<keyword evidence="7" id="KW-1133">Transmembrane helix</keyword>
<evidence type="ECO:0000256" key="1">
    <source>
        <dbReference type="ARBA" id="ARBA00004533"/>
    </source>
</evidence>
<organism evidence="8">
    <name type="scientific">Chitinibacter mangrovi</name>
    <dbReference type="NCBI Taxonomy" id="3153927"/>
    <lineage>
        <taxon>Bacteria</taxon>
        <taxon>Pseudomonadati</taxon>
        <taxon>Pseudomonadota</taxon>
        <taxon>Betaproteobacteria</taxon>
        <taxon>Neisseriales</taxon>
        <taxon>Chitinibacteraceae</taxon>
        <taxon>Chitinibacter</taxon>
    </lineage>
</organism>
<comment type="subcellular location">
    <subcellularLocation>
        <location evidence="1">Cell inner membrane</location>
    </subcellularLocation>
</comment>
<dbReference type="GO" id="GO:0016746">
    <property type="term" value="F:acyltransferase activity"/>
    <property type="evidence" value="ECO:0007669"/>
    <property type="project" value="UniProtKB-KW"/>
</dbReference>
<proteinExistence type="predicted"/>
<dbReference type="KEGG" id="cmav:ABHF33_09610"/>
<keyword evidence="4" id="KW-0808">Transferase</keyword>
<evidence type="ECO:0000256" key="2">
    <source>
        <dbReference type="ARBA" id="ARBA00022475"/>
    </source>
</evidence>
<keyword evidence="3" id="KW-0997">Cell inner membrane</keyword>
<evidence type="ECO:0000256" key="4">
    <source>
        <dbReference type="ARBA" id="ARBA00022679"/>
    </source>
</evidence>
<evidence type="ECO:0000256" key="7">
    <source>
        <dbReference type="SAM" id="Phobius"/>
    </source>
</evidence>
<dbReference type="PANTHER" id="PTHR30606:SF9">
    <property type="entry name" value="LIPID A BIOSYNTHESIS LAUROYLTRANSFERASE"/>
    <property type="match status" value="1"/>
</dbReference>
<dbReference type="PIRSF" id="PIRSF026649">
    <property type="entry name" value="MsbB"/>
    <property type="match status" value="1"/>
</dbReference>
<evidence type="ECO:0000256" key="6">
    <source>
        <dbReference type="ARBA" id="ARBA00023315"/>
    </source>
</evidence>
<dbReference type="InterPro" id="IPR004960">
    <property type="entry name" value="LipA_acyltrans"/>
</dbReference>
<dbReference type="CDD" id="cd07984">
    <property type="entry name" value="LPLAT_LABLAT-like"/>
    <property type="match status" value="1"/>
</dbReference>
<gene>
    <name evidence="8" type="ORF">ABHF33_09610</name>
</gene>
<keyword evidence="6 8" id="KW-0012">Acyltransferase</keyword>
<feature type="transmembrane region" description="Helical" evidence="7">
    <location>
        <begin position="12"/>
        <end position="36"/>
    </location>
</feature>
<dbReference type="GO" id="GO:0005886">
    <property type="term" value="C:plasma membrane"/>
    <property type="evidence" value="ECO:0007669"/>
    <property type="project" value="UniProtKB-SubCell"/>
</dbReference>
<keyword evidence="7" id="KW-0812">Transmembrane</keyword>